<dbReference type="RefSeq" id="WP_006370789.1">
    <property type="nucleotide sequence ID" value="NZ_JAAXPC010000001.1"/>
</dbReference>
<evidence type="ECO:0000313" key="3">
    <source>
        <dbReference type="Proteomes" id="UP000563898"/>
    </source>
</evidence>
<sequence>MGQKGPDDRSFRTSRHTRATRDDSITPPDASVPRGNPELGDGGVVQVIDAEWKRRAGVARNLSAELAEALSKLRAAGQKNHYGTVPEGTEFSARAIEFISMLSSTVTDFQEELGVLANKCEIAHTELETIDDSNGREFQA</sequence>
<dbReference type="AlphaFoldDB" id="A0A846WHX2"/>
<feature type="region of interest" description="Disordered" evidence="1">
    <location>
        <begin position="1"/>
        <end position="42"/>
    </location>
</feature>
<comment type="caution">
    <text evidence="2">The sequence shown here is derived from an EMBL/GenBank/DDBJ whole genome shotgun (WGS) entry which is preliminary data.</text>
</comment>
<evidence type="ECO:0000256" key="1">
    <source>
        <dbReference type="SAM" id="MobiDB-lite"/>
    </source>
</evidence>
<dbReference type="Proteomes" id="UP000563898">
    <property type="component" value="Unassembled WGS sequence"/>
</dbReference>
<dbReference type="EMBL" id="JAAXPC010000001">
    <property type="protein sequence ID" value="NKY00490.1"/>
    <property type="molecule type" value="Genomic_DNA"/>
</dbReference>
<protein>
    <submittedName>
        <fullName evidence="2">Uncharacterized protein</fullName>
    </submittedName>
</protein>
<accession>A0A846WHX2</accession>
<organism evidence="2 3">
    <name type="scientific">Gordonia polyisoprenivorans</name>
    <dbReference type="NCBI Taxonomy" id="84595"/>
    <lineage>
        <taxon>Bacteria</taxon>
        <taxon>Bacillati</taxon>
        <taxon>Actinomycetota</taxon>
        <taxon>Actinomycetes</taxon>
        <taxon>Mycobacteriales</taxon>
        <taxon>Gordoniaceae</taxon>
        <taxon>Gordonia</taxon>
    </lineage>
</organism>
<evidence type="ECO:0000313" key="2">
    <source>
        <dbReference type="EMBL" id="NKY00490.1"/>
    </source>
</evidence>
<gene>
    <name evidence="2" type="ORF">HGA05_02710</name>
</gene>
<name>A0A846WHX2_9ACTN</name>
<feature type="compositionally biased region" description="Basic and acidic residues" evidence="1">
    <location>
        <begin position="1"/>
        <end position="11"/>
    </location>
</feature>
<reference evidence="2 3" key="1">
    <citation type="submission" date="2020-04" db="EMBL/GenBank/DDBJ databases">
        <title>MicrobeNet Type strains.</title>
        <authorList>
            <person name="Nicholson A.C."/>
        </authorList>
    </citation>
    <scope>NUCLEOTIDE SEQUENCE [LARGE SCALE GENOMIC DNA]</scope>
    <source>
        <strain evidence="2 3">ATCC BAA-14</strain>
    </source>
</reference>
<proteinExistence type="predicted"/>